<evidence type="ECO:0000256" key="2">
    <source>
        <dbReference type="ARBA" id="ARBA00023136"/>
    </source>
</evidence>
<organism evidence="8 9">
    <name type="scientific">Iodidimonas gelatinilytica</name>
    <dbReference type="NCBI Taxonomy" id="1236966"/>
    <lineage>
        <taxon>Bacteria</taxon>
        <taxon>Pseudomonadati</taxon>
        <taxon>Pseudomonadota</taxon>
        <taxon>Alphaproteobacteria</taxon>
        <taxon>Iodidimonadales</taxon>
        <taxon>Iodidimonadaceae</taxon>
        <taxon>Iodidimonas</taxon>
    </lineage>
</organism>
<comment type="subcellular location">
    <subcellularLocation>
        <location evidence="1 4">Cell outer membrane</location>
    </subcellularLocation>
</comment>
<dbReference type="InterPro" id="IPR036942">
    <property type="entry name" value="Beta-barrel_TonB_sf"/>
</dbReference>
<dbReference type="SUPFAM" id="SSF56935">
    <property type="entry name" value="Porins"/>
    <property type="match status" value="1"/>
</dbReference>
<dbReference type="Gene3D" id="2.170.130.10">
    <property type="entry name" value="TonB-dependent receptor, plug domain"/>
    <property type="match status" value="1"/>
</dbReference>
<proteinExistence type="inferred from homology"/>
<keyword evidence="3" id="KW-0998">Cell outer membrane</keyword>
<feature type="domain" description="TonB-dependent receptor-like beta-barrel" evidence="6">
    <location>
        <begin position="439"/>
        <end position="845"/>
    </location>
</feature>
<dbReference type="Proteomes" id="UP000325187">
    <property type="component" value="Unassembled WGS sequence"/>
</dbReference>
<evidence type="ECO:0000256" key="1">
    <source>
        <dbReference type="ARBA" id="ARBA00004442"/>
    </source>
</evidence>
<keyword evidence="8" id="KW-0675">Receptor</keyword>
<dbReference type="InterPro" id="IPR037066">
    <property type="entry name" value="Plug_dom_sf"/>
</dbReference>
<sequence length="927" mass="101347">MAHAQEEPSIETIEVTGTRSTIRNSIEVKRDSAAIVDALSADDIGDLPALSIGEALETLTGASSHREQGGATEISIRGLGPFLGSTVINGREATNGSGDRSVNFSQFPSELFNKLAIYKTQQANLIEGGVSGQIALETLKPLEYGKRRIQGEIKANYNPDNNNISPRERDFGYRGTLSYVDQFDLGSLGKFGLSIGAQRNVTTNPEQEARSTSTFRDCRNDPSRDGDGVFRDNNNCDSGGGNLDLVADENGVVPDENAPFVMAASSRSFRQNITDDDRDSVFGAFQWRPTDRWDINFDIQYSDRVFTEVRNDLVFAENRRIDEPGFVRDGKFDVPLTVGEFGSLQTFTNNQRIETNSTYQERLEEYVGGGLGLSYMLTDRLIVSLDASYSRTERRENIIQTRLQSEPVDIFGNPVPGAADNGRVETATLIGQNGSDIHNFFVRNFDVTDHDLFADAARTRVDLNQFRNNEIKAIRGDFDYETGWGLINNIEGGMRYSKLEFNSVPQIRDEFTFDDSAIAAVSQACRFGSFPESGFLTSVSGGQPLITNFDDDGNVIAQGTGNGFAAFDPLCLAEQFLGSTPQIPDPAQDIANVDVTENTIAGYMQANYAGELGDLPVRGNFGLRIVRTKVESTGLRGELFIVPGAEPGEIADIDVDTSTVTEVVGGGTYTKFLPSLNAVFDLRDDLLVRGAVYRALSRPDPDSLGFGRSFSGITDDSEGETDISNVVALATANGNPFTDPLMSWNFDAAIEWYPNDDTILALGTYYKRFDGGFDTVGQIEEFLIDGQALQTVVTTTETTGNTSEIIGMEITAAHRFSYLPGPLSGLGAKISYNYADSNFEFEDGQFGEGVVLVDGEERRRAGIIPPAEIFGFSKHVLSAQLYYQIGRLIFRASTNTAANISSNLFRRREIFVSSVILACLKCASLMI</sequence>
<dbReference type="InterPro" id="IPR010104">
    <property type="entry name" value="TonB_rcpt_bac"/>
</dbReference>
<feature type="domain" description="TonB-dependent receptor plug" evidence="7">
    <location>
        <begin position="29"/>
        <end position="126"/>
    </location>
</feature>
<keyword evidence="2 4" id="KW-0472">Membrane</keyword>
<gene>
    <name evidence="8" type="primary">malA_2</name>
    <name evidence="8" type="ORF">JCM17845_09450</name>
</gene>
<keyword evidence="9" id="KW-1185">Reference proteome</keyword>
<dbReference type="PANTHER" id="PTHR40980:SF4">
    <property type="entry name" value="TONB-DEPENDENT RECEPTOR-LIKE BETA-BARREL DOMAIN-CONTAINING PROTEIN"/>
    <property type="match status" value="1"/>
</dbReference>
<evidence type="ECO:0000313" key="8">
    <source>
        <dbReference type="EMBL" id="GER00322.1"/>
    </source>
</evidence>
<evidence type="ECO:0000256" key="3">
    <source>
        <dbReference type="ARBA" id="ARBA00023237"/>
    </source>
</evidence>
<feature type="compositionally biased region" description="Polar residues" evidence="5">
    <location>
        <begin position="202"/>
        <end position="215"/>
    </location>
</feature>
<name>A0A5A7MWK1_9PROT</name>
<dbReference type="Gene3D" id="2.40.170.20">
    <property type="entry name" value="TonB-dependent receptor, beta-barrel domain"/>
    <property type="match status" value="1"/>
</dbReference>
<evidence type="ECO:0000256" key="4">
    <source>
        <dbReference type="RuleBase" id="RU003357"/>
    </source>
</evidence>
<keyword evidence="4" id="KW-0798">TonB box</keyword>
<evidence type="ECO:0000259" key="7">
    <source>
        <dbReference type="Pfam" id="PF07715"/>
    </source>
</evidence>
<dbReference type="PANTHER" id="PTHR40980">
    <property type="entry name" value="PLUG DOMAIN-CONTAINING PROTEIN"/>
    <property type="match status" value="1"/>
</dbReference>
<comment type="similarity">
    <text evidence="4">Belongs to the TonB-dependent receptor family.</text>
</comment>
<feature type="region of interest" description="Disordered" evidence="5">
    <location>
        <begin position="202"/>
        <end position="234"/>
    </location>
</feature>
<dbReference type="NCBIfam" id="TIGR01782">
    <property type="entry name" value="TonB-Xanth-Caul"/>
    <property type="match status" value="1"/>
</dbReference>
<dbReference type="Pfam" id="PF07715">
    <property type="entry name" value="Plug"/>
    <property type="match status" value="1"/>
</dbReference>
<reference evidence="8 9" key="1">
    <citation type="submission" date="2019-09" db="EMBL/GenBank/DDBJ databases">
        <title>NBRP : Genome information of microbial organism related human and environment.</title>
        <authorList>
            <person name="Hattori M."/>
            <person name="Oshima K."/>
            <person name="Inaba H."/>
            <person name="Suda W."/>
            <person name="Sakamoto M."/>
            <person name="Iino T."/>
            <person name="Kitahara M."/>
            <person name="Oshida Y."/>
            <person name="Iida T."/>
            <person name="Kudo T."/>
            <person name="Itoh T."/>
            <person name="Ohkuma M."/>
        </authorList>
    </citation>
    <scope>NUCLEOTIDE SEQUENCE [LARGE SCALE GENOMIC DNA]</scope>
    <source>
        <strain evidence="8 9">Mie-1</strain>
    </source>
</reference>
<evidence type="ECO:0000259" key="6">
    <source>
        <dbReference type="Pfam" id="PF00593"/>
    </source>
</evidence>
<protein>
    <submittedName>
        <fullName evidence="8">TonB-dependent receptor</fullName>
    </submittedName>
</protein>
<dbReference type="AlphaFoldDB" id="A0A5A7MWK1"/>
<feature type="compositionally biased region" description="Basic and acidic residues" evidence="5">
    <location>
        <begin position="216"/>
        <end position="230"/>
    </location>
</feature>
<comment type="caution">
    <text evidence="8">The sequence shown here is derived from an EMBL/GenBank/DDBJ whole genome shotgun (WGS) entry which is preliminary data.</text>
</comment>
<evidence type="ECO:0000256" key="5">
    <source>
        <dbReference type="SAM" id="MobiDB-lite"/>
    </source>
</evidence>
<accession>A0A5A7MWK1</accession>
<evidence type="ECO:0000313" key="9">
    <source>
        <dbReference type="Proteomes" id="UP000325187"/>
    </source>
</evidence>
<dbReference type="InterPro" id="IPR012910">
    <property type="entry name" value="Plug_dom"/>
</dbReference>
<dbReference type="GO" id="GO:0009279">
    <property type="term" value="C:cell outer membrane"/>
    <property type="evidence" value="ECO:0007669"/>
    <property type="project" value="UniProtKB-SubCell"/>
</dbReference>
<dbReference type="Pfam" id="PF00593">
    <property type="entry name" value="TonB_dep_Rec_b-barrel"/>
    <property type="match status" value="1"/>
</dbReference>
<dbReference type="EMBL" id="BKCM01000004">
    <property type="protein sequence ID" value="GER00322.1"/>
    <property type="molecule type" value="Genomic_DNA"/>
</dbReference>
<dbReference type="InterPro" id="IPR000531">
    <property type="entry name" value="Beta-barrel_TonB"/>
</dbReference>